<dbReference type="InterPro" id="IPR050708">
    <property type="entry name" value="T6SS_VgrG/RHS"/>
</dbReference>
<dbReference type="NCBIfam" id="TIGR01643">
    <property type="entry name" value="YD_repeat_2x"/>
    <property type="match status" value="2"/>
</dbReference>
<dbReference type="NCBIfam" id="TIGR03696">
    <property type="entry name" value="Rhs_assc_core"/>
    <property type="match status" value="1"/>
</dbReference>
<proteinExistence type="predicted"/>
<dbReference type="Gene3D" id="2.180.10.10">
    <property type="entry name" value="RHS repeat-associated core"/>
    <property type="match status" value="1"/>
</dbReference>
<accession>A0A518IGG1</accession>
<dbReference type="Pfam" id="PF05593">
    <property type="entry name" value="RHS_repeat"/>
    <property type="match status" value="1"/>
</dbReference>
<sequence length="842" mass="92225">MMRSAARLANGTRTSMAYDAAGRETQITHFTSSNTPFSSFADTYNAAGNRIQRVNLDGDVTTWTYDSSSQVLSERYTDSLGTTITTFAYDAVGNRLVENNDSTITTSVYDAANRLETSDETTGITTYTYDKNGNQTSIEDPVGDITTYTWTYENQLAEIESPNGDLVTYTYAPVNKKSDELRLSKETDLEFTSYMWDDQNIILEQDDVGTVDAEYTVMPQAYGNLISQTRDADSSFYHFDPLGSTRELTDASETVTDSYLYSVFGKVKSSIGTTVNPYQWVGKEGYYHDAESGLYSLRNRFYGAGEGRFKSEDPIGFDAGDVNLYRYVGNNAATITDPNGLAPFSTGSPAISGNQSSYGSHERTILCQCETKTDELIESGLYQWEYATELSWVEAEKTKNLSFADVCRNKCRSRGRFTGYWRWKGFRVKSLAERAEEERRYQQEVHRAVLERLLAQAAENVINRKNALEPAIVLDKKTGVVIDRSRDVDPRLLELQCLYGKDELTHIRDQRGRFENDPKGIKTLSVYDQSNLKSQIESEYQQLVDNYNLEHGGKLDRLQFAIDVVAFALAFGPGTQGLAIGLEGLNVLLSAGRGQGDAAGARVIAIAGGVVIGKAIQKGYQLYKLKANKSVGVLANNVDEAVPPNSVQEGSLVIKTEDALDAIPAKPKGGPKKGKGDSGSAGAFKSVQVFDELGNPVEGSLTSGYHGIPGSSVDDIPEIIENGLPGGGTNTNLGEHVNGVPDSAFRGLASTSGLGGNPTQQFPVDFALEGGLVVKIRGVLGWDTHRYASKAVKKLRKGEGETAILRRVPTENIEEIGIVGLDKLGREKVIKWIPNRNFKGSR</sequence>
<dbReference type="EC" id="3.1.-.-" evidence="1"/>
<dbReference type="InterPro" id="IPR031325">
    <property type="entry name" value="RHS_repeat"/>
</dbReference>
<evidence type="ECO:0000313" key="2">
    <source>
        <dbReference type="Proteomes" id="UP000318313"/>
    </source>
</evidence>
<dbReference type="RefSeq" id="WP_198000700.1">
    <property type="nucleotide sequence ID" value="NZ_CP037452.1"/>
</dbReference>
<dbReference type="Proteomes" id="UP000318313">
    <property type="component" value="Chromosome"/>
</dbReference>
<dbReference type="PANTHER" id="PTHR32305:SF15">
    <property type="entry name" value="PROTEIN RHSA-RELATED"/>
    <property type="match status" value="1"/>
</dbReference>
<reference evidence="1 2" key="1">
    <citation type="submission" date="2019-03" db="EMBL/GenBank/DDBJ databases">
        <title>Deep-cultivation of Planctomycetes and their phenomic and genomic characterization uncovers novel biology.</title>
        <authorList>
            <person name="Wiegand S."/>
            <person name="Jogler M."/>
            <person name="Boedeker C."/>
            <person name="Pinto D."/>
            <person name="Vollmers J."/>
            <person name="Rivas-Marin E."/>
            <person name="Kohn T."/>
            <person name="Peeters S.H."/>
            <person name="Heuer A."/>
            <person name="Rast P."/>
            <person name="Oberbeckmann S."/>
            <person name="Bunk B."/>
            <person name="Jeske O."/>
            <person name="Meyerdierks A."/>
            <person name="Storesund J.E."/>
            <person name="Kallscheuer N."/>
            <person name="Luecker S."/>
            <person name="Lage O.M."/>
            <person name="Pohl T."/>
            <person name="Merkel B.J."/>
            <person name="Hornburger P."/>
            <person name="Mueller R.-W."/>
            <person name="Bruemmer F."/>
            <person name="Labrenz M."/>
            <person name="Spormann A.M."/>
            <person name="Op den Camp H."/>
            <person name="Overmann J."/>
            <person name="Amann R."/>
            <person name="Jetten M.S.M."/>
            <person name="Mascher T."/>
            <person name="Medema M.H."/>
            <person name="Devos D.P."/>
            <person name="Kaster A.-K."/>
            <person name="Ovreas L."/>
            <person name="Rohde M."/>
            <person name="Galperin M.Y."/>
            <person name="Jogler C."/>
        </authorList>
    </citation>
    <scope>NUCLEOTIDE SEQUENCE [LARGE SCALE GENOMIC DNA]</scope>
    <source>
        <strain evidence="1 2">Enr17</strain>
    </source>
</reference>
<dbReference type="InterPro" id="IPR006530">
    <property type="entry name" value="YD"/>
</dbReference>
<dbReference type="GO" id="GO:0016787">
    <property type="term" value="F:hydrolase activity"/>
    <property type="evidence" value="ECO:0007669"/>
    <property type="project" value="UniProtKB-KW"/>
</dbReference>
<keyword evidence="2" id="KW-1185">Reference proteome</keyword>
<dbReference type="PANTHER" id="PTHR32305">
    <property type="match status" value="1"/>
</dbReference>
<gene>
    <name evidence="1" type="primary">wapA_5</name>
    <name evidence="1" type="ORF">Enr17x_42380</name>
</gene>
<name>A0A518IGG1_9PLAN</name>
<keyword evidence="1" id="KW-0378">Hydrolase</keyword>
<dbReference type="KEGG" id="gfm:Enr17x_42380"/>
<evidence type="ECO:0000313" key="1">
    <source>
        <dbReference type="EMBL" id="QDV52178.1"/>
    </source>
</evidence>
<dbReference type="AlphaFoldDB" id="A0A518IGG1"/>
<organism evidence="1 2">
    <name type="scientific">Gimesia fumaroli</name>
    <dbReference type="NCBI Taxonomy" id="2527976"/>
    <lineage>
        <taxon>Bacteria</taxon>
        <taxon>Pseudomonadati</taxon>
        <taxon>Planctomycetota</taxon>
        <taxon>Planctomycetia</taxon>
        <taxon>Planctomycetales</taxon>
        <taxon>Planctomycetaceae</taxon>
        <taxon>Gimesia</taxon>
    </lineage>
</organism>
<dbReference type="InterPro" id="IPR022385">
    <property type="entry name" value="Rhs_assc_core"/>
</dbReference>
<dbReference type="EMBL" id="CP037452">
    <property type="protein sequence ID" value="QDV52178.1"/>
    <property type="molecule type" value="Genomic_DNA"/>
</dbReference>
<protein>
    <submittedName>
        <fullName evidence="1">tRNA(Glu)-specific nuclease WapA</fullName>
        <ecNumber evidence="1">3.1.-.-</ecNumber>
    </submittedName>
</protein>